<dbReference type="InterPro" id="IPR044713">
    <property type="entry name" value="DNJA1/2-like"/>
</dbReference>
<dbReference type="Gene3D" id="2.60.260.20">
    <property type="entry name" value="Urease metallochaperone UreE, N-terminal domain"/>
    <property type="match status" value="2"/>
</dbReference>
<evidence type="ECO:0000256" key="6">
    <source>
        <dbReference type="PROSITE-ProRule" id="PRU00546"/>
    </source>
</evidence>
<comment type="caution">
    <text evidence="10">The sequence shown here is derived from an EMBL/GenBank/DDBJ whole genome shotgun (WGS) entry which is preliminary data.</text>
</comment>
<feature type="zinc finger region" description="CR-type" evidence="6">
    <location>
        <begin position="147"/>
        <end position="229"/>
    </location>
</feature>
<dbReference type="Proteomes" id="UP000226192">
    <property type="component" value="Unassembled WGS sequence"/>
</dbReference>
<keyword evidence="11" id="KW-1185">Reference proteome</keyword>
<sequence length="411" mass="46515">MLNPLCSLFLVLALVQLILCADDYYKVLQVDKTATDKQLKSAYRKLSKKYHPDKNQGDESAHEKFVQVSEAYDVLSNQETRQIYDRYGHEGIKSHRQGGQGQANHDPFDLFSRFFGGHGHFGHSSHEPRGHNVEVRVQVSLRDFYTGATTEFRWDKQVICETCQGSGSADGHVDTCPHCSGRGIRIVKQQLAPGMFQQMQMRCDACAGRGKTIKHKCPACGGARVLRTATTVSLDITRGAPRDSRVVYENEADQSPDYVAGDLVVTLVEKPPDAEGNNPQNVDGIYFRRQGDDLYWTEVLSLREAWMGDWQRNLTHLDGHLVRLGRPRGKVVQPGHVDTIADQGMPRWNEEGDHGLGYGKLYVTYELVLPDQMDAKMTNQFWDLWEKWRKTSSVSLHEDSGRPDPPERDEL</sequence>
<evidence type="ECO:0000256" key="3">
    <source>
        <dbReference type="ARBA" id="ARBA00022771"/>
    </source>
</evidence>
<evidence type="ECO:0000313" key="11">
    <source>
        <dbReference type="Proteomes" id="UP000226192"/>
    </source>
</evidence>
<dbReference type="Pfam" id="PF00226">
    <property type="entry name" value="DnaJ"/>
    <property type="match status" value="1"/>
</dbReference>
<feature type="signal peptide" evidence="7">
    <location>
        <begin position="1"/>
        <end position="20"/>
    </location>
</feature>
<feature type="domain" description="CR-type" evidence="9">
    <location>
        <begin position="147"/>
        <end position="229"/>
    </location>
</feature>
<dbReference type="GO" id="GO:0051082">
    <property type="term" value="F:unfolded protein binding"/>
    <property type="evidence" value="ECO:0007669"/>
    <property type="project" value="InterPro"/>
</dbReference>
<dbReference type="InterPro" id="IPR018253">
    <property type="entry name" value="DnaJ_domain_CS"/>
</dbReference>
<feature type="chain" id="PRO_5012496733" description="DnaJ-related protein SCJ1" evidence="7">
    <location>
        <begin position="21"/>
        <end position="411"/>
    </location>
</feature>
<organism evidence="10 11">
    <name type="scientific">Ophiocordyceps australis</name>
    <dbReference type="NCBI Taxonomy" id="1399860"/>
    <lineage>
        <taxon>Eukaryota</taxon>
        <taxon>Fungi</taxon>
        <taxon>Dikarya</taxon>
        <taxon>Ascomycota</taxon>
        <taxon>Pezizomycotina</taxon>
        <taxon>Sordariomycetes</taxon>
        <taxon>Hypocreomycetidae</taxon>
        <taxon>Hypocreales</taxon>
        <taxon>Ophiocordycipitaceae</taxon>
        <taxon>Ophiocordyceps</taxon>
    </lineage>
</organism>
<keyword evidence="1 6" id="KW-0479">Metal-binding</keyword>
<dbReference type="GO" id="GO:0030544">
    <property type="term" value="F:Hsp70 protein binding"/>
    <property type="evidence" value="ECO:0007669"/>
    <property type="project" value="InterPro"/>
</dbReference>
<dbReference type="SMART" id="SM00271">
    <property type="entry name" value="DnaJ"/>
    <property type="match status" value="1"/>
</dbReference>
<dbReference type="InterPro" id="IPR002939">
    <property type="entry name" value="DnaJ_C"/>
</dbReference>
<dbReference type="STRING" id="1399860.A0A2C5XB48"/>
<evidence type="ECO:0000256" key="2">
    <source>
        <dbReference type="ARBA" id="ARBA00022737"/>
    </source>
</evidence>
<dbReference type="InterPro" id="IPR001623">
    <property type="entry name" value="DnaJ_domain"/>
</dbReference>
<dbReference type="CDD" id="cd10747">
    <property type="entry name" value="DnaJ_C"/>
    <property type="match status" value="1"/>
</dbReference>
<protein>
    <recommendedName>
        <fullName evidence="12">DnaJ-related protein SCJ1</fullName>
    </recommendedName>
</protein>
<dbReference type="GO" id="GO:0006457">
    <property type="term" value="P:protein folding"/>
    <property type="evidence" value="ECO:0007669"/>
    <property type="project" value="InterPro"/>
</dbReference>
<evidence type="ECO:0000313" key="10">
    <source>
        <dbReference type="EMBL" id="PHH65579.1"/>
    </source>
</evidence>
<evidence type="ECO:0008006" key="12">
    <source>
        <dbReference type="Google" id="ProtNLM"/>
    </source>
</evidence>
<dbReference type="SUPFAM" id="SSF46565">
    <property type="entry name" value="Chaperone J-domain"/>
    <property type="match status" value="1"/>
</dbReference>
<keyword evidence="2" id="KW-0677">Repeat</keyword>
<evidence type="ECO:0000256" key="5">
    <source>
        <dbReference type="ARBA" id="ARBA00023186"/>
    </source>
</evidence>
<dbReference type="PROSITE" id="PS00636">
    <property type="entry name" value="DNAJ_1"/>
    <property type="match status" value="1"/>
</dbReference>
<dbReference type="PROSITE" id="PS51188">
    <property type="entry name" value="ZF_CR"/>
    <property type="match status" value="1"/>
</dbReference>
<dbReference type="InterPro" id="IPR036869">
    <property type="entry name" value="J_dom_sf"/>
</dbReference>
<evidence type="ECO:0000259" key="8">
    <source>
        <dbReference type="PROSITE" id="PS50076"/>
    </source>
</evidence>
<proteinExistence type="predicted"/>
<reference evidence="10 11" key="1">
    <citation type="submission" date="2017-06" db="EMBL/GenBank/DDBJ databases">
        <title>Ant-infecting Ophiocordyceps genomes reveal a high diversity of potential behavioral manipulation genes and a possible major role for enterotoxins.</title>
        <authorList>
            <person name="De Bekker C."/>
            <person name="Evans H.C."/>
            <person name="Brachmann A."/>
            <person name="Hughes D.P."/>
        </authorList>
    </citation>
    <scope>NUCLEOTIDE SEQUENCE [LARGE SCALE GENOMIC DNA]</scope>
    <source>
        <strain evidence="10 11">Map64</strain>
    </source>
</reference>
<dbReference type="PROSITE" id="PS50076">
    <property type="entry name" value="DNAJ_2"/>
    <property type="match status" value="1"/>
</dbReference>
<feature type="domain" description="J" evidence="8">
    <location>
        <begin position="23"/>
        <end position="88"/>
    </location>
</feature>
<dbReference type="Pfam" id="PF01556">
    <property type="entry name" value="DnaJ_C"/>
    <property type="match status" value="1"/>
</dbReference>
<dbReference type="InterPro" id="IPR036410">
    <property type="entry name" value="HSP_DnaJ_Cys-rich_dom_sf"/>
</dbReference>
<evidence type="ECO:0000256" key="4">
    <source>
        <dbReference type="ARBA" id="ARBA00022833"/>
    </source>
</evidence>
<accession>A0A2C5XB48</accession>
<dbReference type="SUPFAM" id="SSF49493">
    <property type="entry name" value="HSP40/DnaJ peptide-binding domain"/>
    <property type="match status" value="2"/>
</dbReference>
<dbReference type="PANTHER" id="PTHR43888">
    <property type="entry name" value="DNAJ-LIKE-2, ISOFORM A-RELATED"/>
    <property type="match status" value="1"/>
</dbReference>
<dbReference type="Pfam" id="PF00684">
    <property type="entry name" value="DnaJ_CXXCXGXG"/>
    <property type="match status" value="1"/>
</dbReference>
<keyword evidence="5" id="KW-0143">Chaperone</keyword>
<dbReference type="PRINTS" id="PR00625">
    <property type="entry name" value="JDOMAIN"/>
</dbReference>
<dbReference type="OrthoDB" id="550424at2759"/>
<dbReference type="Gene3D" id="1.10.287.110">
    <property type="entry name" value="DnaJ domain"/>
    <property type="match status" value="1"/>
</dbReference>
<gene>
    <name evidence="10" type="ORF">CDD81_2014</name>
</gene>
<dbReference type="CDD" id="cd10719">
    <property type="entry name" value="DnaJ_zf"/>
    <property type="match status" value="1"/>
</dbReference>
<dbReference type="GO" id="GO:0008270">
    <property type="term" value="F:zinc ion binding"/>
    <property type="evidence" value="ECO:0007669"/>
    <property type="project" value="UniProtKB-KW"/>
</dbReference>
<evidence type="ECO:0000256" key="7">
    <source>
        <dbReference type="SAM" id="SignalP"/>
    </source>
</evidence>
<evidence type="ECO:0000256" key="1">
    <source>
        <dbReference type="ARBA" id="ARBA00022723"/>
    </source>
</evidence>
<dbReference type="AlphaFoldDB" id="A0A2C5XB48"/>
<keyword evidence="3 6" id="KW-0863">Zinc-finger</keyword>
<dbReference type="EMBL" id="NJET01000016">
    <property type="protein sequence ID" value="PHH65579.1"/>
    <property type="molecule type" value="Genomic_DNA"/>
</dbReference>
<keyword evidence="4 6" id="KW-0862">Zinc</keyword>
<keyword evidence="7" id="KW-0732">Signal</keyword>
<dbReference type="Gene3D" id="2.10.230.10">
    <property type="entry name" value="Heat shock protein DnaJ, cysteine-rich domain"/>
    <property type="match status" value="1"/>
</dbReference>
<dbReference type="InterPro" id="IPR001305">
    <property type="entry name" value="HSP_DnaJ_Cys-rich_dom"/>
</dbReference>
<dbReference type="CDD" id="cd06257">
    <property type="entry name" value="DnaJ"/>
    <property type="match status" value="1"/>
</dbReference>
<evidence type="ECO:0000259" key="9">
    <source>
        <dbReference type="PROSITE" id="PS51188"/>
    </source>
</evidence>
<dbReference type="InterPro" id="IPR008971">
    <property type="entry name" value="HSP40/DnaJ_pept-bd"/>
</dbReference>
<dbReference type="FunFam" id="2.10.230.10:FF:000001">
    <property type="entry name" value="DnaJ subfamily A member 2"/>
    <property type="match status" value="1"/>
</dbReference>
<name>A0A2C5XB48_9HYPO</name>
<dbReference type="SUPFAM" id="SSF57938">
    <property type="entry name" value="DnaJ/Hsp40 cysteine-rich domain"/>
    <property type="match status" value="1"/>
</dbReference>